<dbReference type="Pfam" id="PF07508">
    <property type="entry name" value="Recombinase"/>
    <property type="match status" value="1"/>
</dbReference>
<dbReference type="RefSeq" id="WP_282432464.1">
    <property type="nucleotide sequence ID" value="NZ_QFGA01000002.1"/>
</dbReference>
<dbReference type="InterPro" id="IPR011109">
    <property type="entry name" value="DNA_bind_recombinase_dom"/>
</dbReference>
<dbReference type="EMBL" id="QFGA01000002">
    <property type="protein sequence ID" value="TEB05434.1"/>
    <property type="molecule type" value="Genomic_DNA"/>
</dbReference>
<dbReference type="AlphaFoldDB" id="A0A4Y7R913"/>
<organism evidence="2 3">
    <name type="scientific">Pelotomaculum schinkii</name>
    <dbReference type="NCBI Taxonomy" id="78350"/>
    <lineage>
        <taxon>Bacteria</taxon>
        <taxon>Bacillati</taxon>
        <taxon>Bacillota</taxon>
        <taxon>Clostridia</taxon>
        <taxon>Eubacteriales</taxon>
        <taxon>Desulfotomaculaceae</taxon>
        <taxon>Pelotomaculum</taxon>
    </lineage>
</organism>
<protein>
    <submittedName>
        <fullName evidence="2">Recombinase</fullName>
    </submittedName>
</protein>
<name>A0A4Y7R913_9FIRM</name>
<comment type="caution">
    <text evidence="2">The sequence shown here is derived from an EMBL/GenBank/DDBJ whole genome shotgun (WGS) entry which is preliminary data.</text>
</comment>
<proteinExistence type="predicted"/>
<sequence>MWYATSVKGILRNDAHIGTLRCGTTKVSKMKGKKVGVDKEEQFVHPDFMPAIINKEDFNMV</sequence>
<dbReference type="GO" id="GO:0000150">
    <property type="term" value="F:DNA strand exchange activity"/>
    <property type="evidence" value="ECO:0007669"/>
    <property type="project" value="InterPro"/>
</dbReference>
<dbReference type="Gene3D" id="3.90.1750.20">
    <property type="entry name" value="Putative Large Serine Recombinase, Chain B, Domain 2"/>
    <property type="match status" value="1"/>
</dbReference>
<accession>A0A4Y7R913</accession>
<reference evidence="2 3" key="1">
    <citation type="journal article" date="2018" name="Environ. Microbiol.">
        <title>Novel energy conservation strategies and behaviour of Pelotomaculum schinkii driving syntrophic propionate catabolism.</title>
        <authorList>
            <person name="Hidalgo-Ahumada C.A.P."/>
            <person name="Nobu M.K."/>
            <person name="Narihiro T."/>
            <person name="Tamaki H."/>
            <person name="Liu W.T."/>
            <person name="Kamagata Y."/>
            <person name="Stams A.J.M."/>
            <person name="Imachi H."/>
            <person name="Sousa D.Z."/>
        </authorList>
    </citation>
    <scope>NUCLEOTIDE SEQUENCE [LARGE SCALE GENOMIC DNA]</scope>
    <source>
        <strain evidence="2 3">HH</strain>
    </source>
</reference>
<evidence type="ECO:0000313" key="3">
    <source>
        <dbReference type="Proteomes" id="UP000298324"/>
    </source>
</evidence>
<dbReference type="InterPro" id="IPR038109">
    <property type="entry name" value="DNA_bind_recomb_sf"/>
</dbReference>
<keyword evidence="3" id="KW-1185">Reference proteome</keyword>
<dbReference type="GO" id="GO:0003677">
    <property type="term" value="F:DNA binding"/>
    <property type="evidence" value="ECO:0007669"/>
    <property type="project" value="InterPro"/>
</dbReference>
<feature type="domain" description="Recombinase" evidence="1">
    <location>
        <begin position="2"/>
        <end position="59"/>
    </location>
</feature>
<evidence type="ECO:0000259" key="1">
    <source>
        <dbReference type="Pfam" id="PF07508"/>
    </source>
</evidence>
<evidence type="ECO:0000313" key="2">
    <source>
        <dbReference type="EMBL" id="TEB05434.1"/>
    </source>
</evidence>
<dbReference type="Proteomes" id="UP000298324">
    <property type="component" value="Unassembled WGS sequence"/>
</dbReference>
<gene>
    <name evidence="2" type="ORF">Psch_02475</name>
</gene>